<organism evidence="11 12">
    <name type="scientific">Sphaerisporangium rubeum</name>
    <dbReference type="NCBI Taxonomy" id="321317"/>
    <lineage>
        <taxon>Bacteria</taxon>
        <taxon>Bacillati</taxon>
        <taxon>Actinomycetota</taxon>
        <taxon>Actinomycetes</taxon>
        <taxon>Streptosporangiales</taxon>
        <taxon>Streptosporangiaceae</taxon>
        <taxon>Sphaerisporangium</taxon>
    </lineage>
</organism>
<dbReference type="InterPro" id="IPR050736">
    <property type="entry name" value="Sensor_HK_Regulatory"/>
</dbReference>
<keyword evidence="4" id="KW-0597">Phosphoprotein</keyword>
<evidence type="ECO:0000256" key="5">
    <source>
        <dbReference type="ARBA" id="ARBA00022679"/>
    </source>
</evidence>
<evidence type="ECO:0000313" key="11">
    <source>
        <dbReference type="EMBL" id="MBB6475098.1"/>
    </source>
</evidence>
<sequence length="466" mass="49987">MAGELLTTVVHDDRDVFTVRQIGREVAEAVGLDDLDRIRVGTALSEVGRELVAGSRDAHIAFRVESAVLIVEITYTAGRQSIPPAGVMLASRLMDDVRHDTGVRTITMTKRIANGRAPGDEVLGELRARMTDSAPTGVLDELRQQNRELAAALDDAQAQRERLLQLNAELEETNAGVLALYNQLSEELEETNRGVVALYAELDEKSAQLREASEARNRFWATISHELRTPLNSVIGLVRLLLGPGGDSLTEEQQLQIELIGSSAQTLLALVSELLDMAKAESGRITPTWSQVDLTDMAERLRMTLRPTSGADTVRLVVDVSGGPRVLVTDEVLLTRILRNLLSNALKFTEAGEVSMSARLDGDDIVFVVADTGIGIPREYQQRVFEEFYQVPGTAALNGRGTGLGLPYARRLTEALGGTLHLSSTPGSGTSVTVRLPLVSDAPGDGIPGTSAGTSGPGEPDTPGEG</sequence>
<feature type="coiled-coil region" evidence="8">
    <location>
        <begin position="139"/>
        <end position="215"/>
    </location>
</feature>
<dbReference type="PANTHER" id="PTHR43711:SF31">
    <property type="entry name" value="HISTIDINE KINASE"/>
    <property type="match status" value="1"/>
</dbReference>
<dbReference type="SMART" id="SM00388">
    <property type="entry name" value="HisKA"/>
    <property type="match status" value="1"/>
</dbReference>
<dbReference type="GO" id="GO:0005886">
    <property type="term" value="C:plasma membrane"/>
    <property type="evidence" value="ECO:0007669"/>
    <property type="project" value="UniProtKB-SubCell"/>
</dbReference>
<dbReference type="AlphaFoldDB" id="A0A7X0M7S6"/>
<dbReference type="Gene3D" id="3.30.565.10">
    <property type="entry name" value="Histidine kinase-like ATPase, C-terminal domain"/>
    <property type="match status" value="1"/>
</dbReference>
<evidence type="ECO:0000256" key="6">
    <source>
        <dbReference type="ARBA" id="ARBA00022777"/>
    </source>
</evidence>
<dbReference type="Gene3D" id="1.10.287.130">
    <property type="match status" value="1"/>
</dbReference>
<keyword evidence="12" id="KW-1185">Reference proteome</keyword>
<evidence type="ECO:0000313" key="12">
    <source>
        <dbReference type="Proteomes" id="UP000555564"/>
    </source>
</evidence>
<dbReference type="InterPro" id="IPR036097">
    <property type="entry name" value="HisK_dim/P_sf"/>
</dbReference>
<dbReference type="Proteomes" id="UP000555564">
    <property type="component" value="Unassembled WGS sequence"/>
</dbReference>
<proteinExistence type="predicted"/>
<dbReference type="SMART" id="SM00387">
    <property type="entry name" value="HATPase_c"/>
    <property type="match status" value="1"/>
</dbReference>
<evidence type="ECO:0000256" key="8">
    <source>
        <dbReference type="SAM" id="Coils"/>
    </source>
</evidence>
<dbReference type="SUPFAM" id="SSF47384">
    <property type="entry name" value="Homodimeric domain of signal transducing histidine kinase"/>
    <property type="match status" value="1"/>
</dbReference>
<feature type="domain" description="Histidine kinase" evidence="10">
    <location>
        <begin position="222"/>
        <end position="440"/>
    </location>
</feature>
<dbReference type="RefSeq" id="WP_184984169.1">
    <property type="nucleotide sequence ID" value="NZ_BAAALO010000076.1"/>
</dbReference>
<dbReference type="PROSITE" id="PS50109">
    <property type="entry name" value="HIS_KIN"/>
    <property type="match status" value="1"/>
</dbReference>
<comment type="catalytic activity">
    <reaction evidence="1">
        <text>ATP + protein L-histidine = ADP + protein N-phospho-L-histidine.</text>
        <dbReference type="EC" id="2.7.13.3"/>
    </reaction>
</comment>
<dbReference type="InterPro" id="IPR005467">
    <property type="entry name" value="His_kinase_dom"/>
</dbReference>
<dbReference type="PANTHER" id="PTHR43711">
    <property type="entry name" value="TWO-COMPONENT HISTIDINE KINASE"/>
    <property type="match status" value="1"/>
</dbReference>
<dbReference type="InterPro" id="IPR004358">
    <property type="entry name" value="Sig_transdc_His_kin-like_C"/>
</dbReference>
<dbReference type="SUPFAM" id="SSF55874">
    <property type="entry name" value="ATPase domain of HSP90 chaperone/DNA topoisomerase II/histidine kinase"/>
    <property type="match status" value="1"/>
</dbReference>
<dbReference type="EMBL" id="JACHIU010000001">
    <property type="protein sequence ID" value="MBB6475098.1"/>
    <property type="molecule type" value="Genomic_DNA"/>
</dbReference>
<keyword evidence="6 11" id="KW-0418">Kinase</keyword>
<feature type="region of interest" description="Disordered" evidence="9">
    <location>
        <begin position="438"/>
        <end position="466"/>
    </location>
</feature>
<dbReference type="EC" id="2.7.13.3" evidence="3"/>
<keyword evidence="8" id="KW-0175">Coiled coil</keyword>
<dbReference type="Pfam" id="PF00512">
    <property type="entry name" value="HisKA"/>
    <property type="match status" value="1"/>
</dbReference>
<keyword evidence="7" id="KW-0902">Two-component regulatory system</keyword>
<reference evidence="11 12" key="1">
    <citation type="submission" date="2020-08" db="EMBL/GenBank/DDBJ databases">
        <title>Sequencing the genomes of 1000 actinobacteria strains.</title>
        <authorList>
            <person name="Klenk H.-P."/>
        </authorList>
    </citation>
    <scope>NUCLEOTIDE SEQUENCE [LARGE SCALE GENOMIC DNA]</scope>
    <source>
        <strain evidence="11 12">DSM 44936</strain>
    </source>
</reference>
<dbReference type="GO" id="GO:0000155">
    <property type="term" value="F:phosphorelay sensor kinase activity"/>
    <property type="evidence" value="ECO:0007669"/>
    <property type="project" value="InterPro"/>
</dbReference>
<dbReference type="InterPro" id="IPR036890">
    <property type="entry name" value="HATPase_C_sf"/>
</dbReference>
<dbReference type="Pfam" id="PF02518">
    <property type="entry name" value="HATPase_c"/>
    <property type="match status" value="1"/>
</dbReference>
<accession>A0A7X0M7S6</accession>
<protein>
    <recommendedName>
        <fullName evidence="3">histidine kinase</fullName>
        <ecNumber evidence="3">2.7.13.3</ecNumber>
    </recommendedName>
</protein>
<name>A0A7X0M7S6_9ACTN</name>
<comment type="caution">
    <text evidence="11">The sequence shown here is derived from an EMBL/GenBank/DDBJ whole genome shotgun (WGS) entry which is preliminary data.</text>
</comment>
<evidence type="ECO:0000256" key="2">
    <source>
        <dbReference type="ARBA" id="ARBA00004236"/>
    </source>
</evidence>
<keyword evidence="5" id="KW-0808">Transferase</keyword>
<gene>
    <name evidence="11" type="ORF">BJ992_004529</name>
</gene>
<comment type="subcellular location">
    <subcellularLocation>
        <location evidence="2">Cell membrane</location>
    </subcellularLocation>
</comment>
<evidence type="ECO:0000256" key="3">
    <source>
        <dbReference type="ARBA" id="ARBA00012438"/>
    </source>
</evidence>
<dbReference type="CDD" id="cd00082">
    <property type="entry name" value="HisKA"/>
    <property type="match status" value="1"/>
</dbReference>
<evidence type="ECO:0000256" key="9">
    <source>
        <dbReference type="SAM" id="MobiDB-lite"/>
    </source>
</evidence>
<dbReference type="PRINTS" id="PR00344">
    <property type="entry name" value="BCTRLSENSOR"/>
</dbReference>
<evidence type="ECO:0000259" key="10">
    <source>
        <dbReference type="PROSITE" id="PS50109"/>
    </source>
</evidence>
<evidence type="ECO:0000256" key="1">
    <source>
        <dbReference type="ARBA" id="ARBA00000085"/>
    </source>
</evidence>
<evidence type="ECO:0000256" key="4">
    <source>
        <dbReference type="ARBA" id="ARBA00022553"/>
    </source>
</evidence>
<dbReference type="InterPro" id="IPR003594">
    <property type="entry name" value="HATPase_dom"/>
</dbReference>
<evidence type="ECO:0000256" key="7">
    <source>
        <dbReference type="ARBA" id="ARBA00023012"/>
    </source>
</evidence>
<dbReference type="InterPro" id="IPR003661">
    <property type="entry name" value="HisK_dim/P_dom"/>
</dbReference>